<evidence type="ECO:0000313" key="3">
    <source>
        <dbReference type="Proteomes" id="UP000223060"/>
    </source>
</evidence>
<reference evidence="1" key="2">
    <citation type="submission" date="2015-03" db="EMBL/GenBank/DDBJ databases">
        <authorList>
            <person name="Murphy D."/>
        </authorList>
    </citation>
    <scope>NUCLEOTIDE SEQUENCE [LARGE SCALE GENOMIC DNA]</scope>
    <source>
        <strain evidence="1">WS 4560</strain>
    </source>
</reference>
<proteinExistence type="predicted"/>
<dbReference type="AlphaFoldDB" id="A0A1S7FRS5"/>
<dbReference type="EMBL" id="JAARRL010000009">
    <property type="protein sequence ID" value="MBC1500380.1"/>
    <property type="molecule type" value="Genomic_DNA"/>
</dbReference>
<name>A0A1S7FRS5_9LIST</name>
<dbReference type="KEGG" id="lwi:UE46_02785"/>
<dbReference type="EMBL" id="CP011102">
    <property type="protein sequence ID" value="AQY50077.1"/>
    <property type="molecule type" value="Genomic_DNA"/>
</dbReference>
<evidence type="ECO:0000313" key="1">
    <source>
        <dbReference type="EMBL" id="AQY50077.1"/>
    </source>
</evidence>
<organism evidence="1 3">
    <name type="scientific">Listeria weihenstephanensis</name>
    <dbReference type="NCBI Taxonomy" id="1006155"/>
    <lineage>
        <taxon>Bacteria</taxon>
        <taxon>Bacillati</taxon>
        <taxon>Bacillota</taxon>
        <taxon>Bacilli</taxon>
        <taxon>Bacillales</taxon>
        <taxon>Listeriaceae</taxon>
        <taxon>Listeria</taxon>
    </lineage>
</organism>
<protein>
    <submittedName>
        <fullName evidence="1">Uncharacterized protein</fullName>
    </submittedName>
</protein>
<dbReference type="RefSeq" id="WP_036059737.1">
    <property type="nucleotide sequence ID" value="NZ_CP011102.1"/>
</dbReference>
<keyword evidence="3" id="KW-1185">Reference proteome</keyword>
<reference evidence="2 4" key="3">
    <citation type="submission" date="2020-03" db="EMBL/GenBank/DDBJ databases">
        <title>Soil Listeria distribution.</title>
        <authorList>
            <person name="Liao J."/>
            <person name="Wiedmann M."/>
        </authorList>
    </citation>
    <scope>NUCLEOTIDE SEQUENCE [LARGE SCALE GENOMIC DNA]</scope>
    <source>
        <strain evidence="2 4">FSL L7-1523</strain>
    </source>
</reference>
<dbReference type="Proteomes" id="UP000564536">
    <property type="component" value="Unassembled WGS sequence"/>
</dbReference>
<accession>A0A1S7FRS5</accession>
<gene>
    <name evidence="2" type="ORF">HB943_07170</name>
    <name evidence="1" type="ORF">UE46_02785</name>
</gene>
<sequence>MTRRDNNDTIPPTLARITISNEFEILNKLRESQEDKQNGRTVSSKVAWSKLGFSSKYGK</sequence>
<reference evidence="3" key="1">
    <citation type="submission" date="2015-03" db="EMBL/GenBank/DDBJ databases">
        <authorList>
            <person name="Ferrari E."/>
            <person name="Walter M.C."/>
            <person name="Huptas C."/>
            <person name="Scherer S."/>
            <person name="Mueller-Herbst S."/>
        </authorList>
    </citation>
    <scope>NUCLEOTIDE SEQUENCE [LARGE SCALE GENOMIC DNA]</scope>
    <source>
        <strain evidence="3">LWP01</strain>
    </source>
</reference>
<evidence type="ECO:0000313" key="4">
    <source>
        <dbReference type="Proteomes" id="UP000564536"/>
    </source>
</evidence>
<dbReference type="Proteomes" id="UP000223060">
    <property type="component" value="Chromosome"/>
</dbReference>
<evidence type="ECO:0000313" key="2">
    <source>
        <dbReference type="EMBL" id="MBC1500380.1"/>
    </source>
</evidence>